<dbReference type="InterPro" id="IPR008220">
    <property type="entry name" value="HAT_MetX-like"/>
</dbReference>
<accession>A0A843YVL5</accession>
<dbReference type="InterPro" id="IPR000073">
    <property type="entry name" value="AB_hydrolase_1"/>
</dbReference>
<keyword evidence="2" id="KW-0486">Methionine biosynthesis</keyword>
<dbReference type="RefSeq" id="WP_153234905.1">
    <property type="nucleotide sequence ID" value="NZ_WINI01000006.1"/>
</dbReference>
<comment type="caution">
    <text evidence="7">The sequence shown here is derived from an EMBL/GenBank/DDBJ whole genome shotgun (WGS) entry which is preliminary data.</text>
</comment>
<dbReference type="InterPro" id="IPR029058">
    <property type="entry name" value="AB_hydrolase_fold"/>
</dbReference>
<feature type="active site" evidence="4">
    <location>
        <position position="343"/>
    </location>
</feature>
<dbReference type="SUPFAM" id="SSF53474">
    <property type="entry name" value="alpha/beta-Hydrolases"/>
    <property type="match status" value="1"/>
</dbReference>
<evidence type="ECO:0000256" key="1">
    <source>
        <dbReference type="ARBA" id="ARBA00022679"/>
    </source>
</evidence>
<dbReference type="GO" id="GO:0004414">
    <property type="term" value="F:homoserine O-acetyltransferase activity"/>
    <property type="evidence" value="ECO:0007669"/>
    <property type="project" value="TreeGrafter"/>
</dbReference>
<dbReference type="GO" id="GO:0009092">
    <property type="term" value="P:homoserine metabolic process"/>
    <property type="evidence" value="ECO:0007669"/>
    <property type="project" value="TreeGrafter"/>
</dbReference>
<dbReference type="GO" id="GO:0009086">
    <property type="term" value="P:methionine biosynthetic process"/>
    <property type="evidence" value="ECO:0007669"/>
    <property type="project" value="UniProtKB-KW"/>
</dbReference>
<dbReference type="OrthoDB" id="9800754at2"/>
<feature type="active site" description="Nucleophile" evidence="4">
    <location>
        <position position="167"/>
    </location>
</feature>
<dbReference type="PANTHER" id="PTHR32268">
    <property type="entry name" value="HOMOSERINE O-ACETYLTRANSFERASE"/>
    <property type="match status" value="1"/>
</dbReference>
<gene>
    <name evidence="7" type="ORF">GEV47_11360</name>
</gene>
<dbReference type="Proteomes" id="UP000451565">
    <property type="component" value="Unassembled WGS sequence"/>
</dbReference>
<evidence type="ECO:0000313" key="7">
    <source>
        <dbReference type="EMBL" id="MQR01272.1"/>
    </source>
</evidence>
<sequence>MFNFLSKCVAATFTSAICFAVTAAIAQSAPALTTREGDFVVHDFKFRSGETMPALKLHYTTLGTPKRDADGHVTNAVIVMHGTGGDGHQFLRPQFANVLFAPGSLLDPAKMYIILPDGIGHGKSSKPSDGLHARFPKYDYDDMVAAQYALVTKGLGVDHLRLVMGTSMGCMHSFVWGEVYPSFMDALMPLACQAVPIAGRNRAWRKMIIDGIINDPAWQGGDYKVQPQQGLRIAADMLLIAGSASHQLQKEYPTRDAADAYVGEYVKKDLATLDANDVLYQISASRDYDPSANLDKITVPVMWVNSADDFINPPEIKIAEEQVKKIKNGRYVVIPVSDQTHGHGTHTYAAAWQSYLAELLKESGKK</sequence>
<dbReference type="Pfam" id="PF00561">
    <property type="entry name" value="Abhydrolase_1"/>
    <property type="match status" value="1"/>
</dbReference>
<keyword evidence="8" id="KW-1185">Reference proteome</keyword>
<feature type="chain" id="PRO_5032611429" evidence="5">
    <location>
        <begin position="24"/>
        <end position="366"/>
    </location>
</feature>
<feature type="domain" description="AB hydrolase-1" evidence="6">
    <location>
        <begin position="75"/>
        <end position="335"/>
    </location>
</feature>
<keyword evidence="3" id="KW-0012">Acyltransferase</keyword>
<keyword evidence="2" id="KW-0028">Amino-acid biosynthesis</keyword>
<evidence type="ECO:0000259" key="6">
    <source>
        <dbReference type="Pfam" id="PF00561"/>
    </source>
</evidence>
<dbReference type="EMBL" id="WINI01000006">
    <property type="protein sequence ID" value="MQR01272.1"/>
    <property type="molecule type" value="Genomic_DNA"/>
</dbReference>
<dbReference type="PIRSF" id="PIRSF000443">
    <property type="entry name" value="Homoser_Ac_trans"/>
    <property type="match status" value="1"/>
</dbReference>
<evidence type="ECO:0000256" key="3">
    <source>
        <dbReference type="ARBA" id="ARBA00023315"/>
    </source>
</evidence>
<evidence type="ECO:0000313" key="8">
    <source>
        <dbReference type="Proteomes" id="UP000451565"/>
    </source>
</evidence>
<evidence type="ECO:0000256" key="4">
    <source>
        <dbReference type="PIRSR" id="PIRSR000443-1"/>
    </source>
</evidence>
<keyword evidence="5" id="KW-0732">Signal</keyword>
<dbReference type="GO" id="GO:0016787">
    <property type="term" value="F:hydrolase activity"/>
    <property type="evidence" value="ECO:0007669"/>
    <property type="project" value="UniProtKB-KW"/>
</dbReference>
<evidence type="ECO:0000256" key="2">
    <source>
        <dbReference type="ARBA" id="ARBA00023167"/>
    </source>
</evidence>
<dbReference type="AlphaFoldDB" id="A0A843YVL5"/>
<proteinExistence type="predicted"/>
<protein>
    <submittedName>
        <fullName evidence="7">Alpha/beta fold hydrolase</fullName>
    </submittedName>
</protein>
<evidence type="ECO:0000256" key="5">
    <source>
        <dbReference type="SAM" id="SignalP"/>
    </source>
</evidence>
<reference evidence="7 8" key="1">
    <citation type="submission" date="2019-10" db="EMBL/GenBank/DDBJ databases">
        <title>Glaciimonas soli sp. nov., a psychrophilic bacterium isolated from the forest soil of a high elevation mountain in Taiwan.</title>
        <authorList>
            <person name="Wang L.-T."/>
            <person name="Shieh W.Y."/>
        </authorList>
    </citation>
    <scope>NUCLEOTIDE SEQUENCE [LARGE SCALE GENOMIC DNA]</scope>
    <source>
        <strain evidence="7 8">GS1</strain>
    </source>
</reference>
<dbReference type="NCBIfam" id="NF005071">
    <property type="entry name" value="PRK06489.1"/>
    <property type="match status" value="1"/>
</dbReference>
<keyword evidence="1" id="KW-0808">Transferase</keyword>
<keyword evidence="7" id="KW-0378">Hydrolase</keyword>
<dbReference type="Gene3D" id="3.40.50.1820">
    <property type="entry name" value="alpha/beta hydrolase"/>
    <property type="match status" value="1"/>
</dbReference>
<feature type="signal peptide" evidence="5">
    <location>
        <begin position="1"/>
        <end position="23"/>
    </location>
</feature>
<dbReference type="PANTHER" id="PTHR32268:SF11">
    <property type="entry name" value="HOMOSERINE O-ACETYLTRANSFERASE"/>
    <property type="match status" value="1"/>
</dbReference>
<name>A0A843YVL5_9BURK</name>
<feature type="active site" evidence="4">
    <location>
        <position position="309"/>
    </location>
</feature>
<organism evidence="7 8">
    <name type="scientific">Glaciimonas soli</name>
    <dbReference type="NCBI Taxonomy" id="2590999"/>
    <lineage>
        <taxon>Bacteria</taxon>
        <taxon>Pseudomonadati</taxon>
        <taxon>Pseudomonadota</taxon>
        <taxon>Betaproteobacteria</taxon>
        <taxon>Burkholderiales</taxon>
        <taxon>Oxalobacteraceae</taxon>
        <taxon>Glaciimonas</taxon>
    </lineage>
</organism>